<dbReference type="InterPro" id="IPR038300">
    <property type="entry name" value="SASP_sf_alpha/beta"/>
</dbReference>
<dbReference type="HOGENOM" id="CLU_169738_2_2_9"/>
<reference evidence="3 4" key="1">
    <citation type="journal article" date="2008" name="Appl. Environ. Microbiol.">
        <title>Hydrogenomics of the extremely thermophilic bacterium Caldicellulosiruptor saccharolyticus.</title>
        <authorList>
            <person name="van de Werken H.J."/>
            <person name="Verhaart M.R."/>
            <person name="VanFossen A.L."/>
            <person name="Willquist K."/>
            <person name="Lewis D.L."/>
            <person name="Nichols J.D."/>
            <person name="Goorissen H.P."/>
            <person name="Mongodin E.F."/>
            <person name="Nelson K.E."/>
            <person name="van Niel E.W."/>
            <person name="Stams A.J."/>
            <person name="Ward D.E."/>
            <person name="de Vos W.M."/>
            <person name="van der Oost J."/>
            <person name="Kelly R.M."/>
            <person name="Kengen S.W."/>
        </authorList>
    </citation>
    <scope>NUCLEOTIDE SEQUENCE [LARGE SCALE GENOMIC DNA]</scope>
    <source>
        <strain evidence="4">ATCC 43494 / DSM 8903 / Tp8T 6331</strain>
    </source>
</reference>
<dbReference type="KEGG" id="csc:Csac_2049"/>
<dbReference type="GO" id="GO:0003690">
    <property type="term" value="F:double-stranded DNA binding"/>
    <property type="evidence" value="ECO:0007669"/>
    <property type="project" value="InterPro"/>
</dbReference>
<dbReference type="PROSITE" id="PS00684">
    <property type="entry name" value="SASP_2"/>
    <property type="match status" value="1"/>
</dbReference>
<evidence type="ECO:0000256" key="1">
    <source>
        <dbReference type="ARBA" id="ARBA00005442"/>
    </source>
</evidence>
<dbReference type="Proteomes" id="UP000000256">
    <property type="component" value="Chromosome"/>
</dbReference>
<dbReference type="OrthoDB" id="1683773at2"/>
<protein>
    <submittedName>
        <fullName evidence="3">Small acid-soluble spore protein, alpha/beta type</fullName>
    </submittedName>
</protein>
<dbReference type="InterPro" id="IPR050847">
    <property type="entry name" value="SASP_DNA-binding"/>
</dbReference>
<dbReference type="STRING" id="351627.Csac_2049"/>
<dbReference type="InterPro" id="IPR001448">
    <property type="entry name" value="SASP_alpha/beta-type"/>
</dbReference>
<dbReference type="GO" id="GO:0006265">
    <property type="term" value="P:DNA topological change"/>
    <property type="evidence" value="ECO:0007669"/>
    <property type="project" value="InterPro"/>
</dbReference>
<keyword evidence="2" id="KW-0238">DNA-binding</keyword>
<dbReference type="Gene3D" id="6.10.10.80">
    <property type="entry name" value="Small, acid-soluble spore protein, alpha/beta type-like"/>
    <property type="match status" value="1"/>
</dbReference>
<dbReference type="InterPro" id="IPR018126">
    <property type="entry name" value="SASP_alpha/beta-type_CS"/>
</dbReference>
<sequence length="65" mass="7375">MPRKKRLVPEAAPQLDKLKQETAQEVGVTLDNYNPNITTKQAGTVGGYMVKKMIQDYQNRAKNQQ</sequence>
<dbReference type="PANTHER" id="PTHR36107:SF1">
    <property type="entry name" value="SMALL, ACID-SOLUBLE SPORE PROTEIN A"/>
    <property type="match status" value="1"/>
</dbReference>
<name>A4XL49_CALS8</name>
<dbReference type="eggNOG" id="ENOG5032YCI">
    <property type="taxonomic scope" value="Bacteria"/>
</dbReference>
<dbReference type="EMBL" id="CP000679">
    <property type="protein sequence ID" value="ABP67634.1"/>
    <property type="molecule type" value="Genomic_DNA"/>
</dbReference>
<proteinExistence type="inferred from homology"/>
<keyword evidence="4" id="KW-1185">Reference proteome</keyword>
<gene>
    <name evidence="3" type="ordered locus">Csac_2049</name>
</gene>
<dbReference type="PANTHER" id="PTHR36107">
    <property type="entry name" value="SMALL, ACID-SOLUBLE SPORE PROTEIN A"/>
    <property type="match status" value="1"/>
</dbReference>
<dbReference type="RefSeq" id="WP_011917569.1">
    <property type="nucleotide sequence ID" value="NC_009437.1"/>
</dbReference>
<evidence type="ECO:0000313" key="3">
    <source>
        <dbReference type="EMBL" id="ABP67634.1"/>
    </source>
</evidence>
<organism evidence="3 4">
    <name type="scientific">Caldicellulosiruptor saccharolyticus (strain ATCC 43494 / DSM 8903 / Tp8T 6331)</name>
    <dbReference type="NCBI Taxonomy" id="351627"/>
    <lineage>
        <taxon>Bacteria</taxon>
        <taxon>Bacillati</taxon>
        <taxon>Bacillota</taxon>
        <taxon>Bacillota incertae sedis</taxon>
        <taxon>Caldicellulosiruptorales</taxon>
        <taxon>Caldicellulosiruptoraceae</taxon>
        <taxon>Caldicellulosiruptor</taxon>
    </lineage>
</organism>
<dbReference type="Pfam" id="PF00269">
    <property type="entry name" value="SASP"/>
    <property type="match status" value="1"/>
</dbReference>
<evidence type="ECO:0000256" key="2">
    <source>
        <dbReference type="ARBA" id="ARBA00023125"/>
    </source>
</evidence>
<comment type="similarity">
    <text evidence="1">Belongs to the alpha/beta-type SASP family.</text>
</comment>
<dbReference type="AlphaFoldDB" id="A4XL49"/>
<accession>A4XL49</accession>
<evidence type="ECO:0000313" key="4">
    <source>
        <dbReference type="Proteomes" id="UP000000256"/>
    </source>
</evidence>